<accession>A0AA36CSL5</accession>
<evidence type="ECO:0000256" key="1">
    <source>
        <dbReference type="SAM" id="Coils"/>
    </source>
</evidence>
<name>A0AA36CSL5_9BILA</name>
<reference evidence="2" key="1">
    <citation type="submission" date="2023-06" db="EMBL/GenBank/DDBJ databases">
        <authorList>
            <person name="Delattre M."/>
        </authorList>
    </citation>
    <scope>NUCLEOTIDE SEQUENCE</scope>
    <source>
        <strain evidence="2">AF72</strain>
    </source>
</reference>
<keyword evidence="3" id="KW-1185">Reference proteome</keyword>
<keyword evidence="1" id="KW-0175">Coiled coil</keyword>
<gene>
    <name evidence="2" type="ORF">MSPICULIGERA_LOCUS12603</name>
</gene>
<dbReference type="EMBL" id="CATQJA010002628">
    <property type="protein sequence ID" value="CAJ0574263.1"/>
    <property type="molecule type" value="Genomic_DNA"/>
</dbReference>
<evidence type="ECO:0000313" key="2">
    <source>
        <dbReference type="EMBL" id="CAJ0574263.1"/>
    </source>
</evidence>
<feature type="non-terminal residue" evidence="2">
    <location>
        <position position="1"/>
    </location>
</feature>
<feature type="coiled-coil region" evidence="1">
    <location>
        <begin position="43"/>
        <end position="70"/>
    </location>
</feature>
<proteinExistence type="predicted"/>
<dbReference type="AlphaFoldDB" id="A0AA36CSL5"/>
<comment type="caution">
    <text evidence="2">The sequence shown here is derived from an EMBL/GenBank/DDBJ whole genome shotgun (WGS) entry which is preliminary data.</text>
</comment>
<evidence type="ECO:0000313" key="3">
    <source>
        <dbReference type="Proteomes" id="UP001177023"/>
    </source>
</evidence>
<sequence length="661" mass="75133">MTAATSAHLDGDKFVMQVYKAHVTKMRENLAHEAESKENFEEGETAEQYMERQEQEIGEAEEMIEGCIQLEASIRDKMAECMEDAKRIRGMQREYETLLRFVDRMWDMPPEFFDNFPTDDEDSDGEDVMDFMNATIGDLDDTTLMGDDEKVVYVPAPQVYTDPVPPKPVKTVKPADNNDTVVYQPAPQVYTDPEANTNYSFVKPDGTVEESRPRRDFVDNETVVYQPAPQVYPDVPAHEYGYVPANRTERAAELERIVEVYPESRTENDPDEHKYDAWIRAKIPEAGDKKLVLKRDAKLLEQKNGTVVYEVLGNSLDSANWIHYGIHVTLDIPSMEEGKLYDCFNFELPLQRTDQGFFEVIGVQEKKLEFMMPDGAVGFKYTTDAPEFTATFTSPPMQKFNDNGRALASPDFGALYSTPKEEGGRSEQNGVIFKKDYPANTDGLRYVFSLPLFGGQAPKNFWANGILADGEQFYLRNQKTKERIDLKLTPEKNITLELPANTDFYAYFVGSAMPNRDRKYTDKAPEFKATFNAPRMPKQKQGDAWFIPGPGVALGKDGTTPIGDQYEKVYPQNLDGFRYVFSFGLDGYKEGSKFTAKGVLADGDQLYLRNLKTNERIDVKLDSDFDYTLEAPPNTNFVLYFIGAPKPNRSRTFNLSFTAKQ</sequence>
<organism evidence="2 3">
    <name type="scientific">Mesorhabditis spiculigera</name>
    <dbReference type="NCBI Taxonomy" id="96644"/>
    <lineage>
        <taxon>Eukaryota</taxon>
        <taxon>Metazoa</taxon>
        <taxon>Ecdysozoa</taxon>
        <taxon>Nematoda</taxon>
        <taxon>Chromadorea</taxon>
        <taxon>Rhabditida</taxon>
        <taxon>Rhabditina</taxon>
        <taxon>Rhabditomorpha</taxon>
        <taxon>Rhabditoidea</taxon>
        <taxon>Rhabditidae</taxon>
        <taxon>Mesorhabditinae</taxon>
        <taxon>Mesorhabditis</taxon>
    </lineage>
</organism>
<protein>
    <submittedName>
        <fullName evidence="2">Uncharacterized protein</fullName>
    </submittedName>
</protein>
<dbReference type="Proteomes" id="UP001177023">
    <property type="component" value="Unassembled WGS sequence"/>
</dbReference>